<evidence type="ECO:0000256" key="1">
    <source>
        <dbReference type="SAM" id="MobiDB-lite"/>
    </source>
</evidence>
<sequence length="161" mass="17436">MRARELAEEYPSVTLDSDILEAARLLAGRRLPGLLVVDDRDQPQAVLPASQLVKLLVPGYVIEDPALARVVDEEHADRLCQALAGRPVSDALPPERERHKPPTADAEDTALEVAALMAHERSPLVAVMEGPADRSRARGAPPRMLGVITAPHLLDRLLGET</sequence>
<feature type="domain" description="CBS" evidence="2">
    <location>
        <begin position="8"/>
        <end position="56"/>
    </location>
</feature>
<protein>
    <submittedName>
        <fullName evidence="3">CBS domain-containing protein</fullName>
    </submittedName>
</protein>
<dbReference type="Gene3D" id="3.10.580.10">
    <property type="entry name" value="CBS-domain"/>
    <property type="match status" value="1"/>
</dbReference>
<accession>A0A7T1T453</accession>
<dbReference type="InterPro" id="IPR046342">
    <property type="entry name" value="CBS_dom_sf"/>
</dbReference>
<dbReference type="Proteomes" id="UP000595046">
    <property type="component" value="Chromosome"/>
</dbReference>
<dbReference type="AlphaFoldDB" id="A0A7T1T453"/>
<dbReference type="EMBL" id="CP048882">
    <property type="protein sequence ID" value="QPP06037.1"/>
    <property type="molecule type" value="Genomic_DNA"/>
</dbReference>
<reference evidence="4" key="1">
    <citation type="submission" date="2020-02" db="EMBL/GenBank/DDBJ databases">
        <title>Streptomyces sp. ASO4wet.</title>
        <authorList>
            <person name="Risdian C."/>
            <person name="Landwehr W."/>
            <person name="Schupp P."/>
            <person name="Wink J."/>
        </authorList>
    </citation>
    <scope>NUCLEOTIDE SEQUENCE [LARGE SCALE GENOMIC DNA]</scope>
    <source>
        <strain evidence="4">ASO4wet</strain>
    </source>
</reference>
<feature type="compositionally biased region" description="Basic and acidic residues" evidence="1">
    <location>
        <begin position="93"/>
        <end position="102"/>
    </location>
</feature>
<evidence type="ECO:0000259" key="2">
    <source>
        <dbReference type="Pfam" id="PF00571"/>
    </source>
</evidence>
<dbReference type="RefSeq" id="WP_197349580.1">
    <property type="nucleotide sequence ID" value="NZ_CP048882.1"/>
</dbReference>
<evidence type="ECO:0000313" key="4">
    <source>
        <dbReference type="Proteomes" id="UP000595046"/>
    </source>
</evidence>
<dbReference type="KEGG" id="sbat:G4Z16_06065"/>
<dbReference type="InterPro" id="IPR000644">
    <property type="entry name" value="CBS_dom"/>
</dbReference>
<gene>
    <name evidence="3" type="ORF">G4Z16_06065</name>
</gene>
<organism evidence="3 4">
    <name type="scientific">Streptomyces bathyalis</name>
    <dbReference type="NCBI Taxonomy" id="2710756"/>
    <lineage>
        <taxon>Bacteria</taxon>
        <taxon>Bacillati</taxon>
        <taxon>Actinomycetota</taxon>
        <taxon>Actinomycetes</taxon>
        <taxon>Kitasatosporales</taxon>
        <taxon>Streptomycetaceae</taxon>
        <taxon>Streptomyces</taxon>
    </lineage>
</organism>
<evidence type="ECO:0000313" key="3">
    <source>
        <dbReference type="EMBL" id="QPP06037.1"/>
    </source>
</evidence>
<proteinExistence type="predicted"/>
<dbReference type="CDD" id="cd17788">
    <property type="entry name" value="CBS_pair_bac"/>
    <property type="match status" value="1"/>
</dbReference>
<dbReference type="Pfam" id="PF00571">
    <property type="entry name" value="CBS"/>
    <property type="match status" value="1"/>
</dbReference>
<keyword evidence="4" id="KW-1185">Reference proteome</keyword>
<dbReference type="SUPFAM" id="SSF54631">
    <property type="entry name" value="CBS-domain pair"/>
    <property type="match status" value="1"/>
</dbReference>
<name>A0A7T1T453_9ACTN</name>
<feature type="region of interest" description="Disordered" evidence="1">
    <location>
        <begin position="86"/>
        <end position="106"/>
    </location>
</feature>